<dbReference type="InterPro" id="IPR052715">
    <property type="entry name" value="RAYT_transposase"/>
</dbReference>
<dbReference type="GO" id="GO:0006313">
    <property type="term" value="P:DNA transposition"/>
    <property type="evidence" value="ECO:0007669"/>
    <property type="project" value="InterPro"/>
</dbReference>
<dbReference type="GO" id="GO:0004803">
    <property type="term" value="F:transposase activity"/>
    <property type="evidence" value="ECO:0007669"/>
    <property type="project" value="InterPro"/>
</dbReference>
<dbReference type="SUPFAM" id="SSF143422">
    <property type="entry name" value="Transposase IS200-like"/>
    <property type="match status" value="1"/>
</dbReference>
<feature type="domain" description="Transposase IS200-like" evidence="1">
    <location>
        <begin position="15"/>
        <end position="137"/>
    </location>
</feature>
<comment type="caution">
    <text evidence="2">The sequence shown here is derived from an EMBL/GenBank/DDBJ whole genome shotgun (WGS) entry which is preliminary data.</text>
</comment>
<evidence type="ECO:0000313" key="4">
    <source>
        <dbReference type="Proteomes" id="UP000036851"/>
    </source>
</evidence>
<dbReference type="EMBL" id="JRXF01000010">
    <property type="protein sequence ID" value="KOC93904.1"/>
    <property type="molecule type" value="Genomic_DNA"/>
</dbReference>
<dbReference type="OrthoDB" id="9794403at2"/>
<dbReference type="SMART" id="SM01321">
    <property type="entry name" value="Y1_Tnp"/>
    <property type="match status" value="1"/>
</dbReference>
<dbReference type="STRING" id="1560201.NG42_11890"/>
<evidence type="ECO:0000259" key="1">
    <source>
        <dbReference type="SMART" id="SM01321"/>
    </source>
</evidence>
<dbReference type="GO" id="GO:0043565">
    <property type="term" value="F:sequence-specific DNA binding"/>
    <property type="evidence" value="ECO:0007669"/>
    <property type="project" value="TreeGrafter"/>
</dbReference>
<accession>A0A0L7T286</accession>
<proteinExistence type="predicted"/>
<dbReference type="InterPro" id="IPR002686">
    <property type="entry name" value="Transposase_17"/>
</dbReference>
<dbReference type="AlphaFoldDB" id="A0A0L7T286"/>
<protein>
    <recommendedName>
        <fullName evidence="1">Transposase IS200-like domain-containing protein</fullName>
    </recommendedName>
</protein>
<dbReference type="Proteomes" id="UP000036851">
    <property type="component" value="Unassembled WGS sequence"/>
</dbReference>
<evidence type="ECO:0000313" key="5">
    <source>
        <dbReference type="Proteomes" id="UP000037088"/>
    </source>
</evidence>
<name>A0A0L7T286_9GAMM</name>
<dbReference type="PANTHER" id="PTHR36966">
    <property type="entry name" value="REP-ASSOCIATED TYROSINE TRANSPOSASE"/>
    <property type="match status" value="1"/>
</dbReference>
<evidence type="ECO:0000313" key="2">
    <source>
        <dbReference type="EMBL" id="KOC89544.1"/>
    </source>
</evidence>
<dbReference type="PANTHER" id="PTHR36966:SF1">
    <property type="entry name" value="REP-ASSOCIATED TYROSINE TRANSPOSASE"/>
    <property type="match status" value="1"/>
</dbReference>
<evidence type="ECO:0000313" key="3">
    <source>
        <dbReference type="EMBL" id="KOC93904.1"/>
    </source>
</evidence>
<dbReference type="RefSeq" id="WP_052899594.1">
    <property type="nucleotide sequence ID" value="NZ_JRXE01000015.1"/>
</dbReference>
<organism evidence="2 5">
    <name type="scientific">Winslowiella iniecta</name>
    <dbReference type="NCBI Taxonomy" id="1560201"/>
    <lineage>
        <taxon>Bacteria</taxon>
        <taxon>Pseudomonadati</taxon>
        <taxon>Pseudomonadota</taxon>
        <taxon>Gammaproteobacteria</taxon>
        <taxon>Enterobacterales</taxon>
        <taxon>Erwiniaceae</taxon>
        <taxon>Winslowiella</taxon>
    </lineage>
</organism>
<reference evidence="4 5" key="1">
    <citation type="journal article" date="2015" name="Int. J. Syst. Evol. Microbiol.">
        <title>Erwinia iniecta sp. nov., isolated from Russian wheat aphids (Diuraphis noxia).</title>
        <authorList>
            <person name="Campillo T."/>
            <person name="Luna E."/>
            <person name="Portier P."/>
            <person name="Fischer-Le Saux M."/>
            <person name="Lapitan N."/>
            <person name="Tisserat N.A."/>
            <person name="Leach J.E."/>
        </authorList>
    </citation>
    <scope>NUCLEOTIDE SEQUENCE [LARGE SCALE GENOMIC DNA]</scope>
    <source>
        <strain evidence="2 5">B120</strain>
        <strain evidence="3 4">B149</strain>
    </source>
</reference>
<sequence>MKTRQSPRLKHYNYAQAGAYFITLVAHQRKPLLGEILAGELIPAPLAELAFQHWHQLPRRHSTLSLDEMVMMPNHLHGILWLSGDNSHQLMKIINNYKAGVTREFRPPATIWQRGFYDRVILDETELNTIRHYIKDNPLRWHGDRLNYR</sequence>
<dbReference type="InterPro" id="IPR036515">
    <property type="entry name" value="Transposase_17_sf"/>
</dbReference>
<keyword evidence="5" id="KW-1185">Reference proteome</keyword>
<dbReference type="PATRIC" id="fig|1560201.3.peg.2529"/>
<dbReference type="Proteomes" id="UP000037088">
    <property type="component" value="Unassembled WGS sequence"/>
</dbReference>
<gene>
    <name evidence="2" type="ORF">NG42_11890</name>
    <name evidence="3" type="ORF">NG43_08060</name>
</gene>
<dbReference type="Gene3D" id="3.30.70.1290">
    <property type="entry name" value="Transposase IS200-like"/>
    <property type="match status" value="1"/>
</dbReference>
<dbReference type="EMBL" id="JRXE01000015">
    <property type="protein sequence ID" value="KOC89544.1"/>
    <property type="molecule type" value="Genomic_DNA"/>
</dbReference>